<evidence type="ECO:0000313" key="2">
    <source>
        <dbReference type="Proteomes" id="UP000321868"/>
    </source>
</evidence>
<gene>
    <name evidence="1" type="ORF">SOL01_02770</name>
</gene>
<organism evidence="1 2">
    <name type="scientific">Streptococcus cristatus</name>
    <dbReference type="NCBI Taxonomy" id="45634"/>
    <lineage>
        <taxon>Bacteria</taxon>
        <taxon>Bacillati</taxon>
        <taxon>Bacillota</taxon>
        <taxon>Bacilli</taxon>
        <taxon>Lactobacillales</taxon>
        <taxon>Streptococcaceae</taxon>
        <taxon>Streptococcus</taxon>
    </lineage>
</organism>
<dbReference type="EMBL" id="BJYQ01000018">
    <property type="protein sequence ID" value="GEN96403.1"/>
    <property type="molecule type" value="Genomic_DNA"/>
</dbReference>
<protein>
    <recommendedName>
        <fullName evidence="3">DUF2971 domain-containing protein</fullName>
    </recommendedName>
</protein>
<dbReference type="Proteomes" id="UP000321868">
    <property type="component" value="Unassembled WGS sequence"/>
</dbReference>
<reference evidence="1 2" key="1">
    <citation type="submission" date="2019-07" db="EMBL/GenBank/DDBJ databases">
        <title>Whole genome shotgun sequence of Streptococcus oligofermentans NBRC 106105.</title>
        <authorList>
            <person name="Hosoyama A."/>
            <person name="Uohara A."/>
            <person name="Ohji S."/>
            <person name="Ichikawa N."/>
        </authorList>
    </citation>
    <scope>NUCLEOTIDE SEQUENCE [LARGE SCALE GENOMIC DNA]</scope>
    <source>
        <strain evidence="1 2">NBRC 106105</strain>
    </source>
</reference>
<sequence>MCILDDYKSGVFYLELENTIQSLEDLDSKVENIKNIMEAFFQFPPKEKWEKLETTLYILHKFSKFVDETILKKVLLETELLFKENNETFISVYILNNYFRSLNDYLKKNLGVEDCQDFFNDNSIFFTVINRIKNQDLNDINGVTCAQILDIMIIVFERGEGSERLKEKIKQDLGSIIDMILLKFLFVSISISYFHLDILLKIFKSEHLYLINNFNKMNPDNYSVRYYLSWLETKDSDIIKESIETLKTILKYTDSDILKNEIFSLLEKAGEIKNENEEKRNIQDIQVDELGEIGNTLIDEIRFHLTIKARDLENSEEYGHYTKIETLTNHLIKTIKSGDSSEPAYLRLTNSKQLNDPMEGRAIYDYLEIENSSDCYQSSNVFLSSMTTISDSLPMWKEYAEESKGAFLQYDKKYLQQIIEHDSLEFVRIFYLNSTREADSNIIQRLNDLKELIQELKTRHTEESRKVQSSIFKNLAKISYLFKVSDYEYESEYRILINFDDSEIEGRLNPKLKTEDKIELEELKVLSGSIGLSENEESGYKDFRKYIHLESREDGRYALFVYINLAPLKYSKVILGPKVTDADYIAPYLKLANPDIEIESSKIPYR</sequence>
<evidence type="ECO:0008006" key="3">
    <source>
        <dbReference type="Google" id="ProtNLM"/>
    </source>
</evidence>
<dbReference type="AlphaFoldDB" id="A0A512A9N1"/>
<evidence type="ECO:0000313" key="1">
    <source>
        <dbReference type="EMBL" id="GEN96403.1"/>
    </source>
</evidence>
<name>A0A512A9N1_STRCR</name>
<accession>A0A512A9N1</accession>
<proteinExistence type="predicted"/>
<dbReference type="InterPro" id="IPR021352">
    <property type="entry name" value="DUF2971"/>
</dbReference>
<comment type="caution">
    <text evidence="1">The sequence shown here is derived from an EMBL/GenBank/DDBJ whole genome shotgun (WGS) entry which is preliminary data.</text>
</comment>
<dbReference type="RefSeq" id="WP_231913822.1">
    <property type="nucleotide sequence ID" value="NZ_BJYQ01000018.1"/>
</dbReference>
<dbReference type="Pfam" id="PF11185">
    <property type="entry name" value="DUF2971"/>
    <property type="match status" value="1"/>
</dbReference>